<feature type="compositionally biased region" description="Polar residues" evidence="5">
    <location>
        <begin position="7"/>
        <end position="17"/>
    </location>
</feature>
<dbReference type="Gene3D" id="3.30.70.330">
    <property type="match status" value="1"/>
</dbReference>
<keyword evidence="3" id="KW-0539">Nucleus</keyword>
<dbReference type="InterPro" id="IPR012677">
    <property type="entry name" value="Nucleotide-bd_a/b_plait_sf"/>
</dbReference>
<feature type="compositionally biased region" description="Basic residues" evidence="5">
    <location>
        <begin position="298"/>
        <end position="316"/>
    </location>
</feature>
<evidence type="ECO:0000256" key="3">
    <source>
        <dbReference type="ARBA" id="ARBA00023242"/>
    </source>
</evidence>
<evidence type="ECO:0000259" key="6">
    <source>
        <dbReference type="PROSITE" id="PS50102"/>
    </source>
</evidence>
<dbReference type="PANTHER" id="PTHR46754">
    <property type="entry name" value="MKI67 FHA DOMAIN-INTERACTING NUCLEOLAR PHOSPHOPROTEIN"/>
    <property type="match status" value="1"/>
</dbReference>
<evidence type="ECO:0000256" key="5">
    <source>
        <dbReference type="SAM" id="MobiDB-lite"/>
    </source>
</evidence>
<gene>
    <name evidence="7" type="ORF">ACHAWU_001045</name>
</gene>
<dbReference type="Proteomes" id="UP001530293">
    <property type="component" value="Unassembled WGS sequence"/>
</dbReference>
<dbReference type="GO" id="GO:0005730">
    <property type="term" value="C:nucleolus"/>
    <property type="evidence" value="ECO:0007669"/>
    <property type="project" value="UniProtKB-SubCell"/>
</dbReference>
<dbReference type="CDD" id="cd12307">
    <property type="entry name" value="RRM_NIFK_like"/>
    <property type="match status" value="1"/>
</dbReference>
<dbReference type="GO" id="GO:0003723">
    <property type="term" value="F:RNA binding"/>
    <property type="evidence" value="ECO:0007669"/>
    <property type="project" value="UniProtKB-UniRule"/>
</dbReference>
<dbReference type="SMART" id="SM00360">
    <property type="entry name" value="RRM"/>
    <property type="match status" value="1"/>
</dbReference>
<dbReference type="InterPro" id="IPR035979">
    <property type="entry name" value="RBD_domain_sf"/>
</dbReference>
<dbReference type="Pfam" id="PF00076">
    <property type="entry name" value="RRM_1"/>
    <property type="match status" value="1"/>
</dbReference>
<dbReference type="InterPro" id="IPR000504">
    <property type="entry name" value="RRM_dom"/>
</dbReference>
<feature type="compositionally biased region" description="Basic residues" evidence="5">
    <location>
        <begin position="254"/>
        <end position="263"/>
    </location>
</feature>
<dbReference type="EMBL" id="JALLBG020000130">
    <property type="protein sequence ID" value="KAL3762898.1"/>
    <property type="molecule type" value="Genomic_DNA"/>
</dbReference>
<feature type="compositionally biased region" description="Basic and acidic residues" evidence="5">
    <location>
        <begin position="288"/>
        <end position="297"/>
    </location>
</feature>
<dbReference type="SUPFAM" id="SSF54928">
    <property type="entry name" value="RNA-binding domain, RBD"/>
    <property type="match status" value="1"/>
</dbReference>
<comment type="subcellular location">
    <subcellularLocation>
        <location evidence="1">Nucleus</location>
        <location evidence="1">Nucleolus</location>
    </subcellularLocation>
</comment>
<feature type="domain" description="RRM" evidence="6">
    <location>
        <begin position="66"/>
        <end position="165"/>
    </location>
</feature>
<evidence type="ECO:0000256" key="4">
    <source>
        <dbReference type="PROSITE-ProRule" id="PRU00176"/>
    </source>
</evidence>
<dbReference type="PROSITE" id="PS50102">
    <property type="entry name" value="RRM"/>
    <property type="match status" value="1"/>
</dbReference>
<feature type="region of interest" description="Disordered" evidence="5">
    <location>
        <begin position="218"/>
        <end position="316"/>
    </location>
</feature>
<evidence type="ECO:0000256" key="1">
    <source>
        <dbReference type="ARBA" id="ARBA00004604"/>
    </source>
</evidence>
<name>A0ABD3MGK9_9STRA</name>
<feature type="compositionally biased region" description="Basic and acidic residues" evidence="5">
    <location>
        <begin position="233"/>
        <end position="253"/>
    </location>
</feature>
<feature type="region of interest" description="Disordered" evidence="5">
    <location>
        <begin position="1"/>
        <end position="65"/>
    </location>
</feature>
<dbReference type="AlphaFoldDB" id="A0ABD3MGK9"/>
<comment type="caution">
    <text evidence="7">The sequence shown here is derived from an EMBL/GenBank/DDBJ whole genome shotgun (WGS) entry which is preliminary data.</text>
</comment>
<sequence>MKGEHQLSLSVCNPPSDSESDEEHAETISAVTPGKGSKRKGQKKDVTSKKSANNNDDDTDPNKPSSVIYLGHLPVGFEDREITIFLNQFGNVKRCRVSRSTKTGRSRGYAFVEFADAEVAKIVAETMSGYFLLEKRLVCHILPMDKVYENMFVKSRRIKTKKDRQKVARIEWNKRRSAEAMKEITSKLVKREGMKRKRLAELGIEYDFPGYAAGAQSLAVSDGDGSSQKKKSKVADADGDNSKDETKLHELKTPKYHKQKKVKSAFVVESEEKPSKGEVNNDNAEAVDTEKKSATTDKKRKSQAKTPKKGKAPKQS</sequence>
<reference evidence="7 8" key="1">
    <citation type="submission" date="2024-10" db="EMBL/GenBank/DDBJ databases">
        <title>Updated reference genomes for cyclostephanoid diatoms.</title>
        <authorList>
            <person name="Roberts W.R."/>
            <person name="Alverson A.J."/>
        </authorList>
    </citation>
    <scope>NUCLEOTIDE SEQUENCE [LARGE SCALE GENOMIC DNA]</scope>
    <source>
        <strain evidence="7 8">AJA232-27</strain>
    </source>
</reference>
<evidence type="ECO:0000313" key="8">
    <source>
        <dbReference type="Proteomes" id="UP001530293"/>
    </source>
</evidence>
<protein>
    <recommendedName>
        <fullName evidence="6">RRM domain-containing protein</fullName>
    </recommendedName>
</protein>
<proteinExistence type="predicted"/>
<organism evidence="7 8">
    <name type="scientific">Discostella pseudostelligera</name>
    <dbReference type="NCBI Taxonomy" id="259834"/>
    <lineage>
        <taxon>Eukaryota</taxon>
        <taxon>Sar</taxon>
        <taxon>Stramenopiles</taxon>
        <taxon>Ochrophyta</taxon>
        <taxon>Bacillariophyta</taxon>
        <taxon>Coscinodiscophyceae</taxon>
        <taxon>Thalassiosirophycidae</taxon>
        <taxon>Stephanodiscales</taxon>
        <taxon>Stephanodiscaceae</taxon>
        <taxon>Discostella</taxon>
    </lineage>
</organism>
<keyword evidence="8" id="KW-1185">Reference proteome</keyword>
<accession>A0ABD3MGK9</accession>
<keyword evidence="2 4" id="KW-0694">RNA-binding</keyword>
<evidence type="ECO:0000313" key="7">
    <source>
        <dbReference type="EMBL" id="KAL3762898.1"/>
    </source>
</evidence>
<evidence type="ECO:0000256" key="2">
    <source>
        <dbReference type="ARBA" id="ARBA00022884"/>
    </source>
</evidence>